<comment type="caution">
    <text evidence="8">The sequence shown here is derived from an EMBL/GenBank/DDBJ whole genome shotgun (WGS) entry which is preliminary data.</text>
</comment>
<dbReference type="PANTHER" id="PTHR30603">
    <property type="entry name" value="RNA POLYMERASE SIGMA FACTOR RPO"/>
    <property type="match status" value="1"/>
</dbReference>
<dbReference type="InterPro" id="IPR013325">
    <property type="entry name" value="RNA_pol_sigma_r2"/>
</dbReference>
<name>A0A8J5KCR0_ZINOF</name>
<dbReference type="PANTHER" id="PTHR30603:SF14">
    <property type="entry name" value="RNA POLYMERASE SIGMA FACTOR SIGA"/>
    <property type="match status" value="1"/>
</dbReference>
<accession>A0A8J5KCR0</accession>
<feature type="domain" description="RNA polymerase sigma-70 region 4" evidence="7">
    <location>
        <begin position="172"/>
        <end position="222"/>
    </location>
</feature>
<dbReference type="NCBIfam" id="TIGR02937">
    <property type="entry name" value="sigma70-ECF"/>
    <property type="match status" value="1"/>
</dbReference>
<dbReference type="GO" id="GO:0003677">
    <property type="term" value="F:DNA binding"/>
    <property type="evidence" value="ECO:0007669"/>
    <property type="project" value="UniProtKB-KW"/>
</dbReference>
<evidence type="ECO:0000256" key="3">
    <source>
        <dbReference type="ARBA" id="ARBA00023082"/>
    </source>
</evidence>
<keyword evidence="2" id="KW-0805">Transcription regulation</keyword>
<dbReference type="InterPro" id="IPR007627">
    <property type="entry name" value="RNA_pol_sigma70_r2"/>
</dbReference>
<dbReference type="PRINTS" id="PR00046">
    <property type="entry name" value="SIGMA70FCT"/>
</dbReference>
<evidence type="ECO:0000259" key="7">
    <source>
        <dbReference type="Pfam" id="PF04545"/>
    </source>
</evidence>
<evidence type="ECO:0000313" key="9">
    <source>
        <dbReference type="Proteomes" id="UP000734854"/>
    </source>
</evidence>
<keyword evidence="9" id="KW-1185">Reference proteome</keyword>
<evidence type="ECO:0000256" key="2">
    <source>
        <dbReference type="ARBA" id="ARBA00023015"/>
    </source>
</evidence>
<dbReference type="Proteomes" id="UP000734854">
    <property type="component" value="Unassembled WGS sequence"/>
</dbReference>
<evidence type="ECO:0000256" key="5">
    <source>
        <dbReference type="ARBA" id="ARBA00023163"/>
    </source>
</evidence>
<dbReference type="AlphaFoldDB" id="A0A8J5KCR0"/>
<dbReference type="InterPro" id="IPR014284">
    <property type="entry name" value="RNA_pol_sigma-70_dom"/>
</dbReference>
<comment type="similarity">
    <text evidence="1">Belongs to the sigma-70 factor family.</text>
</comment>
<dbReference type="Gene3D" id="1.10.601.10">
    <property type="entry name" value="RNA Polymerase Primary Sigma Factor"/>
    <property type="match status" value="1"/>
</dbReference>
<dbReference type="Gene3D" id="1.10.10.10">
    <property type="entry name" value="Winged helix-like DNA-binding domain superfamily/Winged helix DNA-binding domain"/>
    <property type="match status" value="1"/>
</dbReference>
<dbReference type="InterPro" id="IPR007630">
    <property type="entry name" value="RNA_pol_sigma70_r4"/>
</dbReference>
<evidence type="ECO:0000259" key="6">
    <source>
        <dbReference type="Pfam" id="PF04542"/>
    </source>
</evidence>
<feature type="domain" description="RNA polymerase sigma-70 region 2" evidence="6">
    <location>
        <begin position="53"/>
        <end position="103"/>
    </location>
</feature>
<dbReference type="GO" id="GO:0016987">
    <property type="term" value="F:sigma factor activity"/>
    <property type="evidence" value="ECO:0007669"/>
    <property type="project" value="UniProtKB-KW"/>
</dbReference>
<dbReference type="SUPFAM" id="SSF88659">
    <property type="entry name" value="Sigma3 and sigma4 domains of RNA polymerase sigma factors"/>
    <property type="match status" value="1"/>
</dbReference>
<organism evidence="8 9">
    <name type="scientific">Zingiber officinale</name>
    <name type="common">Ginger</name>
    <name type="synonym">Amomum zingiber</name>
    <dbReference type="NCBI Taxonomy" id="94328"/>
    <lineage>
        <taxon>Eukaryota</taxon>
        <taxon>Viridiplantae</taxon>
        <taxon>Streptophyta</taxon>
        <taxon>Embryophyta</taxon>
        <taxon>Tracheophyta</taxon>
        <taxon>Spermatophyta</taxon>
        <taxon>Magnoliopsida</taxon>
        <taxon>Liliopsida</taxon>
        <taxon>Zingiberales</taxon>
        <taxon>Zingiberaceae</taxon>
        <taxon>Zingiber</taxon>
    </lineage>
</organism>
<dbReference type="InterPro" id="IPR000943">
    <property type="entry name" value="RNA_pol_sigma70"/>
</dbReference>
<gene>
    <name evidence="8" type="ORF">ZIOFF_064693</name>
</gene>
<dbReference type="SUPFAM" id="SSF88946">
    <property type="entry name" value="Sigma2 domain of RNA polymerase sigma factors"/>
    <property type="match status" value="1"/>
</dbReference>
<keyword evidence="4" id="KW-0238">DNA-binding</keyword>
<evidence type="ECO:0008006" key="10">
    <source>
        <dbReference type="Google" id="ProtNLM"/>
    </source>
</evidence>
<keyword evidence="5" id="KW-0804">Transcription</keyword>
<reference evidence="8 9" key="1">
    <citation type="submission" date="2020-08" db="EMBL/GenBank/DDBJ databases">
        <title>Plant Genome Project.</title>
        <authorList>
            <person name="Zhang R.-G."/>
        </authorList>
    </citation>
    <scope>NUCLEOTIDE SEQUENCE [LARGE SCALE GENOMIC DNA]</scope>
    <source>
        <tissue evidence="8">Rhizome</tissue>
    </source>
</reference>
<dbReference type="GO" id="GO:0006352">
    <property type="term" value="P:DNA-templated transcription initiation"/>
    <property type="evidence" value="ECO:0007669"/>
    <property type="project" value="InterPro"/>
</dbReference>
<dbReference type="Pfam" id="PF04545">
    <property type="entry name" value="Sigma70_r4"/>
    <property type="match status" value="1"/>
</dbReference>
<evidence type="ECO:0000256" key="4">
    <source>
        <dbReference type="ARBA" id="ARBA00023125"/>
    </source>
</evidence>
<evidence type="ECO:0000256" key="1">
    <source>
        <dbReference type="ARBA" id="ARBA00007788"/>
    </source>
</evidence>
<dbReference type="InterPro" id="IPR050239">
    <property type="entry name" value="Sigma-70_RNA_pol_init_factors"/>
</dbReference>
<dbReference type="Pfam" id="PF04542">
    <property type="entry name" value="Sigma70_r2"/>
    <property type="match status" value="1"/>
</dbReference>
<evidence type="ECO:0000313" key="8">
    <source>
        <dbReference type="EMBL" id="KAG6475473.1"/>
    </source>
</evidence>
<sequence length="236" mass="26959">MEPASVKSFHFRVNPELLKSDLSGYLRGFVSENLLTHAEVVNLSKKIKAEKLAMSNVRLVMSIAQKYDNMGTTMADLAQAGLISLLRGIEKFDSSKRFKISTYKLAESLNMAQKKVRNATKLDSNSEEANFKLFKLQTVIKVLSLDREAFPSLNGIPGETLHSDEVDKLLNATLRERERDIIRLYHGIDSECHTWEEIGKQFGLSRERVRQVGLVSMEKLKHVARRRRLEVMLMNH</sequence>
<dbReference type="EMBL" id="JACMSC010000018">
    <property type="protein sequence ID" value="KAG6475473.1"/>
    <property type="molecule type" value="Genomic_DNA"/>
</dbReference>
<dbReference type="InterPro" id="IPR036388">
    <property type="entry name" value="WH-like_DNA-bd_sf"/>
</dbReference>
<dbReference type="InterPro" id="IPR013324">
    <property type="entry name" value="RNA_pol_sigma_r3/r4-like"/>
</dbReference>
<proteinExistence type="inferred from homology"/>
<keyword evidence="3" id="KW-0731">Sigma factor</keyword>
<protein>
    <recommendedName>
        <fullName evidence="10">RNA polymerase sigma-70 domain-containing protein</fullName>
    </recommendedName>
</protein>